<dbReference type="EMBL" id="JAAIUW010000013">
    <property type="protein sequence ID" value="KAF7801997.1"/>
    <property type="molecule type" value="Genomic_DNA"/>
</dbReference>
<dbReference type="Proteomes" id="UP000634136">
    <property type="component" value="Unassembled WGS sequence"/>
</dbReference>
<proteinExistence type="predicted"/>
<evidence type="ECO:0000313" key="2">
    <source>
        <dbReference type="Proteomes" id="UP000634136"/>
    </source>
</evidence>
<gene>
    <name evidence="1" type="ORF">G2W53_041108</name>
</gene>
<protein>
    <submittedName>
        <fullName evidence="1">Uncharacterized protein</fullName>
    </submittedName>
</protein>
<sequence length="57" mass="6463">MGRDPPPSGSRPPLPSIKYRVIQPRFDSPIPRDVGIPACLGPNMEHDYLYLEALERF</sequence>
<reference evidence="1" key="1">
    <citation type="submission" date="2020-09" db="EMBL/GenBank/DDBJ databases">
        <title>Genome-Enabled Discovery of Anthraquinone Biosynthesis in Senna tora.</title>
        <authorList>
            <person name="Kang S.-H."/>
            <person name="Pandey R.P."/>
            <person name="Lee C.-M."/>
            <person name="Sim J.-S."/>
            <person name="Jeong J.-T."/>
            <person name="Choi B.-S."/>
            <person name="Jung M."/>
            <person name="Ginzburg D."/>
            <person name="Zhao K."/>
            <person name="Won S.Y."/>
            <person name="Oh T.-J."/>
            <person name="Yu Y."/>
            <person name="Kim N.-H."/>
            <person name="Lee O.R."/>
            <person name="Lee T.-H."/>
            <person name="Bashyal P."/>
            <person name="Kim T.-S."/>
            <person name="Lee W.-H."/>
            <person name="Kawkins C."/>
            <person name="Kim C.-K."/>
            <person name="Kim J.S."/>
            <person name="Ahn B.O."/>
            <person name="Rhee S.Y."/>
            <person name="Sohng J.K."/>
        </authorList>
    </citation>
    <scope>NUCLEOTIDE SEQUENCE</scope>
    <source>
        <tissue evidence="1">Leaf</tissue>
    </source>
</reference>
<organism evidence="1 2">
    <name type="scientific">Senna tora</name>
    <dbReference type="NCBI Taxonomy" id="362788"/>
    <lineage>
        <taxon>Eukaryota</taxon>
        <taxon>Viridiplantae</taxon>
        <taxon>Streptophyta</taxon>
        <taxon>Embryophyta</taxon>
        <taxon>Tracheophyta</taxon>
        <taxon>Spermatophyta</taxon>
        <taxon>Magnoliopsida</taxon>
        <taxon>eudicotyledons</taxon>
        <taxon>Gunneridae</taxon>
        <taxon>Pentapetalae</taxon>
        <taxon>rosids</taxon>
        <taxon>fabids</taxon>
        <taxon>Fabales</taxon>
        <taxon>Fabaceae</taxon>
        <taxon>Caesalpinioideae</taxon>
        <taxon>Cassia clade</taxon>
        <taxon>Senna</taxon>
    </lineage>
</organism>
<accession>A0A834VYG7</accession>
<name>A0A834VYG7_9FABA</name>
<keyword evidence="2" id="KW-1185">Reference proteome</keyword>
<dbReference type="AlphaFoldDB" id="A0A834VYG7"/>
<evidence type="ECO:0000313" key="1">
    <source>
        <dbReference type="EMBL" id="KAF7801997.1"/>
    </source>
</evidence>
<comment type="caution">
    <text evidence="1">The sequence shown here is derived from an EMBL/GenBank/DDBJ whole genome shotgun (WGS) entry which is preliminary data.</text>
</comment>